<dbReference type="CDD" id="cd00091">
    <property type="entry name" value="NUC"/>
    <property type="match status" value="1"/>
</dbReference>
<evidence type="ECO:0000313" key="12">
    <source>
        <dbReference type="Proteomes" id="UP001549799"/>
    </source>
</evidence>
<evidence type="ECO:0000256" key="3">
    <source>
        <dbReference type="ARBA" id="ARBA00022722"/>
    </source>
</evidence>
<feature type="domain" description="DNA/RNA non-specific endonuclease/pyrophosphatase/phosphodiesterase" evidence="10">
    <location>
        <begin position="57"/>
        <end position="250"/>
    </location>
</feature>
<dbReference type="InterPro" id="IPR044929">
    <property type="entry name" value="DNA/RNA_non-sp_Endonuclease_sf"/>
</dbReference>
<keyword evidence="5 8" id="KW-0255">Endonuclease</keyword>
<organism evidence="11 12">
    <name type="scientific">Sediminicola arcticus</name>
    <dbReference type="NCBI Taxonomy" id="1574308"/>
    <lineage>
        <taxon>Bacteria</taxon>
        <taxon>Pseudomonadati</taxon>
        <taxon>Bacteroidota</taxon>
        <taxon>Flavobacteriia</taxon>
        <taxon>Flavobacteriales</taxon>
        <taxon>Flavobacteriaceae</taxon>
        <taxon>Sediminicola</taxon>
    </lineage>
</organism>
<feature type="domain" description="ENPP1-3/EXOG-like endonuclease/phosphodiesterase" evidence="9">
    <location>
        <begin position="58"/>
        <end position="250"/>
    </location>
</feature>
<gene>
    <name evidence="11" type="ORF">ABXZ36_12015</name>
</gene>
<evidence type="ECO:0000313" key="11">
    <source>
        <dbReference type="EMBL" id="MET6991370.1"/>
    </source>
</evidence>
<dbReference type="InterPro" id="IPR018524">
    <property type="entry name" value="DNA/RNA_endonuclease_AS"/>
</dbReference>
<comment type="similarity">
    <text evidence="2 8">Belongs to the DNA/RNA non-specific endonuclease family.</text>
</comment>
<dbReference type="EC" id="3.1.30.-" evidence="8"/>
<dbReference type="Proteomes" id="UP001549799">
    <property type="component" value="Unassembled WGS sequence"/>
</dbReference>
<dbReference type="InterPro" id="IPR020821">
    <property type="entry name" value="ENPP1-3/EXOG-like_nuc-like"/>
</dbReference>
<evidence type="ECO:0000256" key="5">
    <source>
        <dbReference type="ARBA" id="ARBA00022759"/>
    </source>
</evidence>
<dbReference type="RefSeq" id="WP_354615912.1">
    <property type="nucleotide sequence ID" value="NZ_JBEXAE010000005.1"/>
</dbReference>
<dbReference type="SMART" id="SM00477">
    <property type="entry name" value="NUC"/>
    <property type="match status" value="1"/>
</dbReference>
<name>A0ABV2SX91_9FLAO</name>
<evidence type="ECO:0000259" key="9">
    <source>
        <dbReference type="SMART" id="SM00477"/>
    </source>
</evidence>
<dbReference type="PANTHER" id="PTHR13966">
    <property type="entry name" value="ENDONUCLEASE RELATED"/>
    <property type="match status" value="1"/>
</dbReference>
<dbReference type="EMBL" id="JBEXAE010000005">
    <property type="protein sequence ID" value="MET6991370.1"/>
    <property type="molecule type" value="Genomic_DNA"/>
</dbReference>
<protein>
    <recommendedName>
        <fullName evidence="8">Endonuclease</fullName>
        <ecNumber evidence="8">3.1.30.-</ecNumber>
    </recommendedName>
</protein>
<proteinExistence type="inferred from homology"/>
<dbReference type="PANTHER" id="PTHR13966:SF5">
    <property type="entry name" value="ENDONUCLEASE G, MITOCHONDRIAL"/>
    <property type="match status" value="1"/>
</dbReference>
<comment type="cofactor">
    <cofactor evidence="1 8">
        <name>Mg(2+)</name>
        <dbReference type="ChEBI" id="CHEBI:18420"/>
    </cofactor>
</comment>
<dbReference type="PROSITE" id="PS01070">
    <property type="entry name" value="NUCLEASE_NON_SPEC"/>
    <property type="match status" value="1"/>
</dbReference>
<keyword evidence="3 8" id="KW-0540">Nuclease</keyword>
<evidence type="ECO:0000256" key="7">
    <source>
        <dbReference type="ARBA" id="ARBA00022842"/>
    </source>
</evidence>
<dbReference type="InterPro" id="IPR001604">
    <property type="entry name" value="Endo_G_ENPP1-like_dom"/>
</dbReference>
<keyword evidence="4 8" id="KW-0479">Metal-binding</keyword>
<accession>A0ABV2SX91</accession>
<evidence type="ECO:0000256" key="8">
    <source>
        <dbReference type="RuleBase" id="RU366055"/>
    </source>
</evidence>
<dbReference type="InterPro" id="IPR044925">
    <property type="entry name" value="His-Me_finger_sf"/>
</dbReference>
<evidence type="ECO:0000256" key="4">
    <source>
        <dbReference type="ARBA" id="ARBA00022723"/>
    </source>
</evidence>
<evidence type="ECO:0000256" key="6">
    <source>
        <dbReference type="ARBA" id="ARBA00022801"/>
    </source>
</evidence>
<dbReference type="InterPro" id="IPR040255">
    <property type="entry name" value="Non-specific_endonuclease"/>
</dbReference>
<dbReference type="SMART" id="SM00892">
    <property type="entry name" value="Endonuclease_NS"/>
    <property type="match status" value="1"/>
</dbReference>
<dbReference type="Gene3D" id="3.40.570.10">
    <property type="entry name" value="Extracellular Endonuclease, subunit A"/>
    <property type="match status" value="1"/>
</dbReference>
<reference evidence="11 12" key="1">
    <citation type="submission" date="2024-07" db="EMBL/GenBank/DDBJ databases">
        <title>The genome sequence of type strain Sediminicola arcticus GDMCC 1.2805.</title>
        <authorList>
            <person name="Liu Y."/>
        </authorList>
    </citation>
    <scope>NUCLEOTIDE SEQUENCE [LARGE SCALE GENOMIC DNA]</scope>
    <source>
        <strain evidence="11 12">GDMCC 1.2805</strain>
    </source>
</reference>
<dbReference type="SUPFAM" id="SSF54060">
    <property type="entry name" value="His-Me finger endonucleases"/>
    <property type="match status" value="1"/>
</dbReference>
<dbReference type="GO" id="GO:0004519">
    <property type="term" value="F:endonuclease activity"/>
    <property type="evidence" value="ECO:0007669"/>
    <property type="project" value="UniProtKB-KW"/>
</dbReference>
<sequence length="266" mass="31223">MKKRNIYSLLLIVLVIAFWLFENFYVTETFEEKNHVKKLNPKMELLFPSSTTNVIVEHTYYSLSYSEQYEQAEWVAYEMNKTYLTYDNRKRPHFIEDSMVSTRSADSKNYRGSGFDRGHLCPAGDMRFSESAYNQTFYTSNISPQEKEFNAGVWNRLEQKVRYWTKTYNTVYVITGGILQSGLKAIGSEDVAVPRYFYKVIAKGDVENLEVLAFLLPHEDSSFPLKNFLVPVDSLERLTGIDFFEKLPDNREDRFEKDVILKGWKF</sequence>
<evidence type="ECO:0000256" key="1">
    <source>
        <dbReference type="ARBA" id="ARBA00001946"/>
    </source>
</evidence>
<evidence type="ECO:0000256" key="2">
    <source>
        <dbReference type="ARBA" id="ARBA00010052"/>
    </source>
</evidence>
<keyword evidence="6 8" id="KW-0378">Hydrolase</keyword>
<evidence type="ECO:0000259" key="10">
    <source>
        <dbReference type="SMART" id="SM00892"/>
    </source>
</evidence>
<keyword evidence="12" id="KW-1185">Reference proteome</keyword>
<keyword evidence="7" id="KW-0460">Magnesium</keyword>
<dbReference type="Pfam" id="PF01223">
    <property type="entry name" value="Endonuclease_NS"/>
    <property type="match status" value="1"/>
</dbReference>
<comment type="caution">
    <text evidence="11">The sequence shown here is derived from an EMBL/GenBank/DDBJ whole genome shotgun (WGS) entry which is preliminary data.</text>
</comment>